<protein>
    <submittedName>
        <fullName evidence="7">Otoferlin-like isoform X1</fullName>
    </submittedName>
</protein>
<evidence type="ECO:0000259" key="6">
    <source>
        <dbReference type="Pfam" id="PF16165"/>
    </source>
</evidence>
<accession>A0A3M7T9G6</accession>
<comment type="subcellular location">
    <subcellularLocation>
        <location evidence="1">Membrane</location>
    </subcellularLocation>
</comment>
<dbReference type="EMBL" id="REGN01000060">
    <property type="protein sequence ID" value="RNA44743.1"/>
    <property type="molecule type" value="Genomic_DNA"/>
</dbReference>
<keyword evidence="4" id="KW-1133">Transmembrane helix</keyword>
<dbReference type="PANTHER" id="PTHR12546">
    <property type="entry name" value="FER-1-LIKE"/>
    <property type="match status" value="1"/>
</dbReference>
<organism evidence="7 8">
    <name type="scientific">Brachionus plicatilis</name>
    <name type="common">Marine rotifer</name>
    <name type="synonym">Brachionus muelleri</name>
    <dbReference type="NCBI Taxonomy" id="10195"/>
    <lineage>
        <taxon>Eukaryota</taxon>
        <taxon>Metazoa</taxon>
        <taxon>Spiralia</taxon>
        <taxon>Gnathifera</taxon>
        <taxon>Rotifera</taxon>
        <taxon>Eurotatoria</taxon>
        <taxon>Monogononta</taxon>
        <taxon>Pseudotrocha</taxon>
        <taxon>Ploima</taxon>
        <taxon>Brachionidae</taxon>
        <taxon>Brachionus</taxon>
    </lineage>
</organism>
<dbReference type="Proteomes" id="UP000276133">
    <property type="component" value="Unassembled WGS sequence"/>
</dbReference>
<keyword evidence="5" id="KW-0472">Membrane</keyword>
<reference evidence="7 8" key="1">
    <citation type="journal article" date="2018" name="Sci. Rep.">
        <title>Genomic signatures of local adaptation to the degree of environmental predictability in rotifers.</title>
        <authorList>
            <person name="Franch-Gras L."/>
            <person name="Hahn C."/>
            <person name="Garcia-Roger E.M."/>
            <person name="Carmona M.J."/>
            <person name="Serra M."/>
            <person name="Gomez A."/>
        </authorList>
    </citation>
    <scope>NUCLEOTIDE SEQUENCE [LARGE SCALE GENOMIC DNA]</scope>
    <source>
        <strain evidence="7">HYR1</strain>
    </source>
</reference>
<evidence type="ECO:0000256" key="2">
    <source>
        <dbReference type="ARBA" id="ARBA00022692"/>
    </source>
</evidence>
<dbReference type="InterPro" id="IPR037721">
    <property type="entry name" value="Ferlin"/>
</dbReference>
<gene>
    <name evidence="7" type="ORF">BpHYR1_048005</name>
</gene>
<keyword evidence="3" id="KW-0677">Repeat</keyword>
<evidence type="ECO:0000256" key="1">
    <source>
        <dbReference type="ARBA" id="ARBA00004370"/>
    </source>
</evidence>
<evidence type="ECO:0000256" key="3">
    <source>
        <dbReference type="ARBA" id="ARBA00022737"/>
    </source>
</evidence>
<evidence type="ECO:0000313" key="7">
    <source>
        <dbReference type="EMBL" id="RNA44743.1"/>
    </source>
</evidence>
<evidence type="ECO:0000256" key="5">
    <source>
        <dbReference type="ARBA" id="ARBA00023136"/>
    </source>
</evidence>
<name>A0A3M7T9G6_BRAPC</name>
<dbReference type="STRING" id="10195.A0A3M7T9G6"/>
<dbReference type="AlphaFoldDB" id="A0A3M7T9G6"/>
<dbReference type="Pfam" id="PF16165">
    <property type="entry name" value="Ferlin_C"/>
    <property type="match status" value="1"/>
</dbReference>
<dbReference type="GO" id="GO:0016020">
    <property type="term" value="C:membrane"/>
    <property type="evidence" value="ECO:0007669"/>
    <property type="project" value="UniProtKB-SubCell"/>
</dbReference>
<evidence type="ECO:0000313" key="8">
    <source>
        <dbReference type="Proteomes" id="UP000276133"/>
    </source>
</evidence>
<keyword evidence="8" id="KW-1185">Reference proteome</keyword>
<dbReference type="GO" id="GO:0007009">
    <property type="term" value="P:plasma membrane organization"/>
    <property type="evidence" value="ECO:0007669"/>
    <property type="project" value="TreeGrafter"/>
</dbReference>
<sequence length="205" mass="24159">MKNNVFEFEEYKLFLFLSDSGLVLKDDEDKEIVSNLPNNQLKILSITKKIDELPSDLKKKAVLCEIRSLELPKNSSETTELLKKTLSKKKIRCHVLFVVLTWKVSVELKIKLYYILYIEIDNESYVIDFDNGKLEAEFQLLSEQQALEKPAGFGRNEPDALPEPDRPQDSFAWFLSPLRTFRYVIWKNNKCFFIQLFLQIQTNYY</sequence>
<evidence type="ECO:0000256" key="4">
    <source>
        <dbReference type="ARBA" id="ARBA00022989"/>
    </source>
</evidence>
<comment type="caution">
    <text evidence="7">The sequence shown here is derived from an EMBL/GenBank/DDBJ whole genome shotgun (WGS) entry which is preliminary data.</text>
</comment>
<dbReference type="InterPro" id="IPR032362">
    <property type="entry name" value="Ferlin_C"/>
</dbReference>
<feature type="domain" description="Ferlin C-terminal" evidence="6">
    <location>
        <begin position="129"/>
        <end position="198"/>
    </location>
</feature>
<dbReference type="PANTHER" id="PTHR12546:SF60">
    <property type="entry name" value="MISFIRE, ISOFORM F"/>
    <property type="match status" value="1"/>
</dbReference>
<proteinExistence type="predicted"/>
<dbReference type="OrthoDB" id="10059618at2759"/>
<keyword evidence="2" id="KW-0812">Transmembrane</keyword>